<evidence type="ECO:0000256" key="1">
    <source>
        <dbReference type="SAM" id="MobiDB-lite"/>
    </source>
</evidence>
<proteinExistence type="predicted"/>
<dbReference type="Proteomes" id="UP000812966">
    <property type="component" value="Unassembled WGS sequence"/>
</dbReference>
<evidence type="ECO:0000313" key="3">
    <source>
        <dbReference type="Proteomes" id="UP000812966"/>
    </source>
</evidence>
<sequence>MSIPAGKTLFERKNSQKAARRRKEHTLYALKLEASRPPSPPPPPTPPEVRPVGNDVPPAIPEEVLALPLWPLWTDEKFYTYSHCCARGWLPPGQSEMRFEVGRLMRRLLSDVKKFATPRVRTNLSESQLMPYKEQAHSPDPFHSIDNPRLEYYNCGRLDCILEATRSMCFDDYGTKSIIMIAKAEIPTIDQIEIDSNTEVVTKTNSTRKIDPYRAWDVDRQMRRRANAADRNGVINRHLYLIGWIGYCFRAYHWERPRDRPDIPVGDRGDTGSRVGDEDTEPDPAPVRKPGKMRPSDLDIQLPVDPTLNLNPGLTEHPDNNQHPNPDPGDPEILETGSNLKPAIVPGPQPSLWRDLRLPENQKFLQQVILDAIRASDEDQNEDEQTDEVDGEQEEKGGDMKRKKDFGPAFPEMYGEVCETVTARPVTWQATVSSDLDAAEGLGISKTLREASSVDEQLDEKEDQDMEKTGEDRSEVTQTGSSDDIISIRKTGGRKPSVPPTRKTRPGRSMLWID</sequence>
<feature type="region of interest" description="Disordered" evidence="1">
    <location>
        <begin position="259"/>
        <end position="340"/>
    </location>
</feature>
<feature type="region of interest" description="Disordered" evidence="1">
    <location>
        <begin position="447"/>
        <end position="514"/>
    </location>
</feature>
<feature type="compositionally biased region" description="Basic and acidic residues" evidence="1">
    <location>
        <begin position="466"/>
        <end position="475"/>
    </location>
</feature>
<evidence type="ECO:0000313" key="2">
    <source>
        <dbReference type="EMBL" id="KAG7562115.1"/>
    </source>
</evidence>
<protein>
    <submittedName>
        <fullName evidence="2">Uncharacterized protein</fullName>
    </submittedName>
</protein>
<feature type="region of interest" description="Disordered" evidence="1">
    <location>
        <begin position="374"/>
        <end position="407"/>
    </location>
</feature>
<feature type="compositionally biased region" description="Acidic residues" evidence="1">
    <location>
        <begin position="378"/>
        <end position="393"/>
    </location>
</feature>
<feature type="compositionally biased region" description="Pro residues" evidence="1">
    <location>
        <begin position="37"/>
        <end position="49"/>
    </location>
</feature>
<feature type="compositionally biased region" description="Acidic residues" evidence="1">
    <location>
        <begin position="456"/>
        <end position="465"/>
    </location>
</feature>
<organism evidence="2 3">
    <name type="scientific">Filobasidium floriforme</name>
    <dbReference type="NCBI Taxonomy" id="5210"/>
    <lineage>
        <taxon>Eukaryota</taxon>
        <taxon>Fungi</taxon>
        <taxon>Dikarya</taxon>
        <taxon>Basidiomycota</taxon>
        <taxon>Agaricomycotina</taxon>
        <taxon>Tremellomycetes</taxon>
        <taxon>Filobasidiales</taxon>
        <taxon>Filobasidiaceae</taxon>
        <taxon>Filobasidium</taxon>
    </lineage>
</organism>
<name>A0A8K0NRT4_9TREE</name>
<gene>
    <name evidence="2" type="ORF">FFLO_02494</name>
</gene>
<accession>A0A8K0NRT4</accession>
<dbReference type="EMBL" id="JABELV010000039">
    <property type="protein sequence ID" value="KAG7562115.1"/>
    <property type="molecule type" value="Genomic_DNA"/>
</dbReference>
<feature type="region of interest" description="Disordered" evidence="1">
    <location>
        <begin position="1"/>
        <end position="54"/>
    </location>
</feature>
<comment type="caution">
    <text evidence="2">The sequence shown here is derived from an EMBL/GenBank/DDBJ whole genome shotgun (WGS) entry which is preliminary data.</text>
</comment>
<feature type="compositionally biased region" description="Basic and acidic residues" evidence="1">
    <location>
        <begin position="259"/>
        <end position="277"/>
    </location>
</feature>
<dbReference type="AlphaFoldDB" id="A0A8K0NRT4"/>
<keyword evidence="3" id="KW-1185">Reference proteome</keyword>
<reference evidence="2" key="1">
    <citation type="submission" date="2020-04" db="EMBL/GenBank/DDBJ databases">
        <title>Analysis of mating type loci in Filobasidium floriforme.</title>
        <authorList>
            <person name="Nowrousian M."/>
        </authorList>
    </citation>
    <scope>NUCLEOTIDE SEQUENCE</scope>
    <source>
        <strain evidence="2">CBS 6242</strain>
    </source>
</reference>
<feature type="compositionally biased region" description="Basic and acidic residues" evidence="1">
    <location>
        <begin position="394"/>
        <end position="406"/>
    </location>
</feature>